<sequence>MKQTLHRHSTTVPDVAVTVQSLPAELLCEIFMEALDASAVALFNIMLFLWAFGHVCSRWRTIALSTPQLWQDIHIRGSQFRSTTKDRLTRMAFLEEWIARSGECPLFVNLELGRRIHREVVDLVTAQSPRWVEAEICSNLVHRGDMEGIRGNIPALRVLTIYMERMDFRELDIRRPTTMISRCFQIAPRLIRVHTNYAIFHFLPMPTDNLLELSFNVCFNLEIYELLRPCAAHLVKAWLDARLPFTWTNDTTPADAPRLLLPALELLSFCTDGKFIDMLTVPQLKTLNISAFMPNNVPDATPTPVPFGSSLNSFLSRSKCPLTHLTINVATISSSELVNAFSALPLLEHLLLNDLHGLDSSFFVSITHTPGKTAPLLPRLEFFRFSHRFLEIHANFSPDPVLDFLESRLHSVDSPNQNPRLRMVQLTLPRESVPVSSPQSLRFEALRASTSFKVIVFWSPQ</sequence>
<protein>
    <recommendedName>
        <fullName evidence="1">F-box domain-containing protein</fullName>
    </recommendedName>
</protein>
<organism evidence="2 3">
    <name type="scientific">Hohenbuehelia grisea</name>
    <dbReference type="NCBI Taxonomy" id="104357"/>
    <lineage>
        <taxon>Eukaryota</taxon>
        <taxon>Fungi</taxon>
        <taxon>Dikarya</taxon>
        <taxon>Basidiomycota</taxon>
        <taxon>Agaricomycotina</taxon>
        <taxon>Agaricomycetes</taxon>
        <taxon>Agaricomycetidae</taxon>
        <taxon>Agaricales</taxon>
        <taxon>Pleurotineae</taxon>
        <taxon>Pleurotaceae</taxon>
        <taxon>Hohenbuehelia</taxon>
    </lineage>
</organism>
<keyword evidence="3" id="KW-1185">Reference proteome</keyword>
<dbReference type="InterPro" id="IPR001810">
    <property type="entry name" value="F-box_dom"/>
</dbReference>
<dbReference type="Pfam" id="PF12937">
    <property type="entry name" value="F-box-like"/>
    <property type="match status" value="1"/>
</dbReference>
<feature type="domain" description="F-box" evidence="1">
    <location>
        <begin position="20"/>
        <end position="76"/>
    </location>
</feature>
<dbReference type="Proteomes" id="UP001556367">
    <property type="component" value="Unassembled WGS sequence"/>
</dbReference>
<dbReference type="Gene3D" id="1.20.1280.50">
    <property type="match status" value="1"/>
</dbReference>
<proteinExistence type="predicted"/>
<dbReference type="EMBL" id="JASNQZ010000004">
    <property type="protein sequence ID" value="KAL0958384.1"/>
    <property type="molecule type" value="Genomic_DNA"/>
</dbReference>
<accession>A0ABR3JR97</accession>
<evidence type="ECO:0000313" key="2">
    <source>
        <dbReference type="EMBL" id="KAL0958384.1"/>
    </source>
</evidence>
<evidence type="ECO:0000259" key="1">
    <source>
        <dbReference type="Pfam" id="PF12937"/>
    </source>
</evidence>
<evidence type="ECO:0000313" key="3">
    <source>
        <dbReference type="Proteomes" id="UP001556367"/>
    </source>
</evidence>
<gene>
    <name evidence="2" type="ORF">HGRIS_000526</name>
</gene>
<name>A0ABR3JR97_9AGAR</name>
<reference evidence="3" key="1">
    <citation type="submission" date="2024-06" db="EMBL/GenBank/DDBJ databases">
        <title>Multi-omics analyses provide insights into the biosynthesis of the anticancer antibiotic pleurotin in Hohenbuehelia grisea.</title>
        <authorList>
            <person name="Weaver J.A."/>
            <person name="Alberti F."/>
        </authorList>
    </citation>
    <scope>NUCLEOTIDE SEQUENCE [LARGE SCALE GENOMIC DNA]</scope>
    <source>
        <strain evidence="3">T-177</strain>
    </source>
</reference>
<comment type="caution">
    <text evidence="2">The sequence shown here is derived from an EMBL/GenBank/DDBJ whole genome shotgun (WGS) entry which is preliminary data.</text>
</comment>